<dbReference type="Proteomes" id="UP000692954">
    <property type="component" value="Unassembled WGS sequence"/>
</dbReference>
<dbReference type="OrthoDB" id="303423at2759"/>
<name>A0A8S1LR76_9CILI</name>
<protein>
    <submittedName>
        <fullName evidence="1">Uncharacterized protein</fullName>
    </submittedName>
</protein>
<dbReference type="EMBL" id="CAJJDN010000025">
    <property type="protein sequence ID" value="CAD8069409.1"/>
    <property type="molecule type" value="Genomic_DNA"/>
</dbReference>
<accession>A0A8S1LR76</accession>
<reference evidence="1" key="1">
    <citation type="submission" date="2021-01" db="EMBL/GenBank/DDBJ databases">
        <authorList>
            <consortium name="Genoscope - CEA"/>
            <person name="William W."/>
        </authorList>
    </citation>
    <scope>NUCLEOTIDE SEQUENCE</scope>
</reference>
<proteinExistence type="predicted"/>
<keyword evidence="2" id="KW-1185">Reference proteome</keyword>
<dbReference type="AlphaFoldDB" id="A0A8S1LR76"/>
<gene>
    <name evidence="1" type="ORF">PSON_ATCC_30995.1.T0250267</name>
</gene>
<evidence type="ECO:0000313" key="1">
    <source>
        <dbReference type="EMBL" id="CAD8069409.1"/>
    </source>
</evidence>
<evidence type="ECO:0000313" key="2">
    <source>
        <dbReference type="Proteomes" id="UP000692954"/>
    </source>
</evidence>
<organism evidence="1 2">
    <name type="scientific">Paramecium sonneborni</name>
    <dbReference type="NCBI Taxonomy" id="65129"/>
    <lineage>
        <taxon>Eukaryota</taxon>
        <taxon>Sar</taxon>
        <taxon>Alveolata</taxon>
        <taxon>Ciliophora</taxon>
        <taxon>Intramacronucleata</taxon>
        <taxon>Oligohymenophorea</taxon>
        <taxon>Peniculida</taxon>
        <taxon>Parameciidae</taxon>
        <taxon>Paramecium</taxon>
    </lineage>
</organism>
<comment type="caution">
    <text evidence="1">The sequence shown here is derived from an EMBL/GenBank/DDBJ whole genome shotgun (WGS) entry which is preliminary data.</text>
</comment>
<sequence length="787" mass="93586">MIKMLKNSTIFTTKHSVWKVQDEKQLFKNSNIKQDLIHPISIIKNQNTSQIILSAIRELEDNVYTLQDNQDFKQSIKIFNIFHLDSCNSALFLTLNQLCKSFYPLSQEICNMLTNIKEIYLLQQNQKIQNVLIFQNIQSQFKNEMFKAILLYSLYSQQTTKIKLKYLFINLSGLNTVEQDFQIMKEINLIKNNSTDVYCLSFLKKHFQSKIKKDYKQNSFFDYYFLENTNELINWFQLQNYFKLIIKRKIQQFNPQICILQFHISLDHLQNSEDGLMFENDCILKTVHYFSKLSKEKIIINLIIQDSQQIHQSNLNQFNQQGQNIFIEQKMKLKQTINAIQQGIFANIEIKIVDNRSNSQKLIHFQYLLNQLQFKKHQEEVQRTLNNFICQSPITLVNDSKLESLQFKYIPCIDKSGSILFFEYYFDQQEIVINNSTQIIYRYQDQIVIIFQGQQFKLFYCKIQCSCIKKNCSLLDLKQYQNFDHIKLDEDMKYPTIALNEEKIYLNYGYLGDQIWEFSLLNQSVIIKRRKKLKKILFYQDAGEQQNYILEREGASVFYSQFENEEKKCYFICGGELGQYSPICNIIERIFSENEEFSSGFVEKCLLNTSLKPFQHSLVLEGDKFVIFLPGDFNSKRYKYSQIMNHEHQKYAQVLRVTKNQWKIEKIIIVYENEDLGKQYPIHLMPYNQQNVYSINKDQWIVCFFGLQLKTPESLNQSSQIIQMDEQNQNQFFSTNCDGNEEGTLCQMIIKMDIKYQGNQLYISITPYQFGKGESIIRHTFLAQNQK</sequence>